<protein>
    <submittedName>
        <fullName evidence="1">Uncharacterized protein</fullName>
    </submittedName>
</protein>
<evidence type="ECO:0000313" key="2">
    <source>
        <dbReference type="Proteomes" id="UP000292082"/>
    </source>
</evidence>
<accession>A0A4Q9PNL5</accession>
<name>A0A4Q9PNL5_9APHY</name>
<dbReference type="Proteomes" id="UP000292082">
    <property type="component" value="Unassembled WGS sequence"/>
</dbReference>
<dbReference type="AlphaFoldDB" id="A0A4Q9PNL5"/>
<reference evidence="1 2" key="1">
    <citation type="submission" date="2019-01" db="EMBL/GenBank/DDBJ databases">
        <title>Draft genome sequences of three monokaryotic isolates of the white-rot basidiomycete fungus Dichomitus squalens.</title>
        <authorList>
            <consortium name="DOE Joint Genome Institute"/>
            <person name="Lopez S.C."/>
            <person name="Andreopoulos B."/>
            <person name="Pangilinan J."/>
            <person name="Lipzen A."/>
            <person name="Riley R."/>
            <person name="Ahrendt S."/>
            <person name="Ng V."/>
            <person name="Barry K."/>
            <person name="Daum C."/>
            <person name="Grigoriev I.V."/>
            <person name="Hilden K.S."/>
            <person name="Makela M.R."/>
            <person name="de Vries R.P."/>
        </authorList>
    </citation>
    <scope>NUCLEOTIDE SEQUENCE [LARGE SCALE GENOMIC DNA]</scope>
    <source>
        <strain evidence="1 2">CBS 464.89</strain>
    </source>
</reference>
<sequence length="166" mass="18767">MSSVHPGYDRHHNLSFGPVTLKRWEIGVRAMKVSLVSFCYIACWSRPCLASSGARYEKDVHESHCCVRVGGLQVCRVINLLYPCIGICRIESLSQDLFLHRMMILEIGTPIITRLVPKDSTIVPRLAMTDLTECEECIRVACHLSCSCGVDRTRHESTQIRRIYGS</sequence>
<gene>
    <name evidence="1" type="ORF">BD310DRAFT_669748</name>
</gene>
<keyword evidence="2" id="KW-1185">Reference proteome</keyword>
<dbReference type="EMBL" id="ML145163">
    <property type="protein sequence ID" value="TBU55765.1"/>
    <property type="molecule type" value="Genomic_DNA"/>
</dbReference>
<evidence type="ECO:0000313" key="1">
    <source>
        <dbReference type="EMBL" id="TBU55765.1"/>
    </source>
</evidence>
<organism evidence="1 2">
    <name type="scientific">Dichomitus squalens</name>
    <dbReference type="NCBI Taxonomy" id="114155"/>
    <lineage>
        <taxon>Eukaryota</taxon>
        <taxon>Fungi</taxon>
        <taxon>Dikarya</taxon>
        <taxon>Basidiomycota</taxon>
        <taxon>Agaricomycotina</taxon>
        <taxon>Agaricomycetes</taxon>
        <taxon>Polyporales</taxon>
        <taxon>Polyporaceae</taxon>
        <taxon>Dichomitus</taxon>
    </lineage>
</organism>
<proteinExistence type="predicted"/>